<dbReference type="Proteomes" id="UP000828390">
    <property type="component" value="Unassembled WGS sequence"/>
</dbReference>
<comment type="caution">
    <text evidence="2">The sequence shown here is derived from an EMBL/GenBank/DDBJ whole genome shotgun (WGS) entry which is preliminary data.</text>
</comment>
<reference evidence="2" key="1">
    <citation type="journal article" date="2019" name="bioRxiv">
        <title>The Genome of the Zebra Mussel, Dreissena polymorpha: A Resource for Invasive Species Research.</title>
        <authorList>
            <person name="McCartney M.A."/>
            <person name="Auch B."/>
            <person name="Kono T."/>
            <person name="Mallez S."/>
            <person name="Zhang Y."/>
            <person name="Obille A."/>
            <person name="Becker A."/>
            <person name="Abrahante J.E."/>
            <person name="Garbe J."/>
            <person name="Badalamenti J.P."/>
            <person name="Herman A."/>
            <person name="Mangelson H."/>
            <person name="Liachko I."/>
            <person name="Sullivan S."/>
            <person name="Sone E.D."/>
            <person name="Koren S."/>
            <person name="Silverstein K.A.T."/>
            <person name="Beckman K.B."/>
            <person name="Gohl D.M."/>
        </authorList>
    </citation>
    <scope>NUCLEOTIDE SEQUENCE</scope>
    <source>
        <strain evidence="2">Duluth1</strain>
        <tissue evidence="2">Whole animal</tissue>
    </source>
</reference>
<name>A0A9D4DA02_DREPO</name>
<keyword evidence="3" id="KW-1185">Reference proteome</keyword>
<dbReference type="EMBL" id="JAIWYP010000011">
    <property type="protein sequence ID" value="KAH3741703.1"/>
    <property type="molecule type" value="Genomic_DNA"/>
</dbReference>
<evidence type="ECO:0000313" key="2">
    <source>
        <dbReference type="EMBL" id="KAH3741703.1"/>
    </source>
</evidence>
<evidence type="ECO:0000256" key="1">
    <source>
        <dbReference type="SAM" id="MobiDB-lite"/>
    </source>
</evidence>
<gene>
    <name evidence="2" type="ORF">DPMN_048428</name>
</gene>
<dbReference type="AlphaFoldDB" id="A0A9D4DA02"/>
<proteinExistence type="predicted"/>
<protein>
    <submittedName>
        <fullName evidence="2">Uncharacterized protein</fullName>
    </submittedName>
</protein>
<evidence type="ECO:0000313" key="3">
    <source>
        <dbReference type="Proteomes" id="UP000828390"/>
    </source>
</evidence>
<feature type="region of interest" description="Disordered" evidence="1">
    <location>
        <begin position="1"/>
        <end position="31"/>
    </location>
</feature>
<reference evidence="2" key="2">
    <citation type="submission" date="2020-11" db="EMBL/GenBank/DDBJ databases">
        <authorList>
            <person name="McCartney M.A."/>
            <person name="Auch B."/>
            <person name="Kono T."/>
            <person name="Mallez S."/>
            <person name="Becker A."/>
            <person name="Gohl D.M."/>
            <person name="Silverstein K.A.T."/>
            <person name="Koren S."/>
            <person name="Bechman K.B."/>
            <person name="Herman A."/>
            <person name="Abrahante J.E."/>
            <person name="Garbe J."/>
        </authorList>
    </citation>
    <scope>NUCLEOTIDE SEQUENCE</scope>
    <source>
        <strain evidence="2">Duluth1</strain>
        <tissue evidence="2">Whole animal</tissue>
    </source>
</reference>
<accession>A0A9D4DA02</accession>
<sequence length="126" mass="13347">MNRESTGLTGTAPLLYRGPYRPRQSYENAPMNAVRVPKTCRGITGDDRALPGSDSGIDTVSAGGVTVYRGYAGLHRGTTGDHRGYAGTLPVLIGALPATTGLHLDKPVTALNNFYESSLSSPVDRR</sequence>
<organism evidence="2 3">
    <name type="scientific">Dreissena polymorpha</name>
    <name type="common">Zebra mussel</name>
    <name type="synonym">Mytilus polymorpha</name>
    <dbReference type="NCBI Taxonomy" id="45954"/>
    <lineage>
        <taxon>Eukaryota</taxon>
        <taxon>Metazoa</taxon>
        <taxon>Spiralia</taxon>
        <taxon>Lophotrochozoa</taxon>
        <taxon>Mollusca</taxon>
        <taxon>Bivalvia</taxon>
        <taxon>Autobranchia</taxon>
        <taxon>Heteroconchia</taxon>
        <taxon>Euheterodonta</taxon>
        <taxon>Imparidentia</taxon>
        <taxon>Neoheterodontei</taxon>
        <taxon>Myida</taxon>
        <taxon>Dreissenoidea</taxon>
        <taxon>Dreissenidae</taxon>
        <taxon>Dreissena</taxon>
    </lineage>
</organism>